<reference evidence="2 3" key="1">
    <citation type="journal article" date="2024" name="Science">
        <title>Giant polyketide synthase enzymes in the biosynthesis of giant marine polyether toxins.</title>
        <authorList>
            <person name="Fallon T.R."/>
            <person name="Shende V.V."/>
            <person name="Wierzbicki I.H."/>
            <person name="Pendleton A.L."/>
            <person name="Watervoot N.F."/>
            <person name="Auber R.P."/>
            <person name="Gonzalez D.J."/>
            <person name="Wisecaver J.H."/>
            <person name="Moore B.S."/>
        </authorList>
    </citation>
    <scope>NUCLEOTIDE SEQUENCE [LARGE SCALE GENOMIC DNA]</scope>
    <source>
        <strain evidence="2 3">12B1</strain>
    </source>
</reference>
<protein>
    <submittedName>
        <fullName evidence="2">Uncharacterized protein</fullName>
    </submittedName>
</protein>
<gene>
    <name evidence="2" type="ORF">AB1Y20_021620</name>
</gene>
<evidence type="ECO:0000313" key="3">
    <source>
        <dbReference type="Proteomes" id="UP001515480"/>
    </source>
</evidence>
<evidence type="ECO:0000256" key="1">
    <source>
        <dbReference type="SAM" id="MobiDB-lite"/>
    </source>
</evidence>
<comment type="caution">
    <text evidence="2">The sequence shown here is derived from an EMBL/GenBank/DDBJ whole genome shotgun (WGS) entry which is preliminary data.</text>
</comment>
<evidence type="ECO:0000313" key="2">
    <source>
        <dbReference type="EMBL" id="KAL1521975.1"/>
    </source>
</evidence>
<name>A0AB34JK68_PRYPA</name>
<dbReference type="EMBL" id="JBGBPQ010000007">
    <property type="protein sequence ID" value="KAL1521975.1"/>
    <property type="molecule type" value="Genomic_DNA"/>
</dbReference>
<organism evidence="2 3">
    <name type="scientific">Prymnesium parvum</name>
    <name type="common">Toxic golden alga</name>
    <dbReference type="NCBI Taxonomy" id="97485"/>
    <lineage>
        <taxon>Eukaryota</taxon>
        <taxon>Haptista</taxon>
        <taxon>Haptophyta</taxon>
        <taxon>Prymnesiophyceae</taxon>
        <taxon>Prymnesiales</taxon>
        <taxon>Prymnesiaceae</taxon>
        <taxon>Prymnesium</taxon>
    </lineage>
</organism>
<dbReference type="Proteomes" id="UP001515480">
    <property type="component" value="Unassembled WGS sequence"/>
</dbReference>
<keyword evidence="3" id="KW-1185">Reference proteome</keyword>
<feature type="compositionally biased region" description="Polar residues" evidence="1">
    <location>
        <begin position="1"/>
        <end position="19"/>
    </location>
</feature>
<sequence length="122" mass="13299">MSPRTTCGTRHLTVSSQGTTRKKDGHGGYKTIVTKGYGSTAASSTLTKLLATQKLRRGDGGIAIPSSRRGERLFGQSATGRSKLVKLEITGEEHRDYNPAQDTCLDAFIRLLEARVNPKRHD</sequence>
<feature type="region of interest" description="Disordered" evidence="1">
    <location>
        <begin position="1"/>
        <end position="27"/>
    </location>
</feature>
<dbReference type="AlphaFoldDB" id="A0AB34JK68"/>
<proteinExistence type="predicted"/>
<accession>A0AB34JK68</accession>